<dbReference type="PANTHER" id="PTHR19134:SF449">
    <property type="entry name" value="TYROSINE-PROTEIN PHOSPHATASE 1"/>
    <property type="match status" value="1"/>
</dbReference>
<evidence type="ECO:0000256" key="2">
    <source>
        <dbReference type="SAM" id="MobiDB-lite"/>
    </source>
</evidence>
<dbReference type="HOGENOM" id="CLU_001645_9_12_1"/>
<dbReference type="Gene3D" id="3.90.190.10">
    <property type="entry name" value="Protein tyrosine phosphatase superfamily"/>
    <property type="match status" value="1"/>
</dbReference>
<reference evidence="5 6" key="1">
    <citation type="journal article" date="2015" name="Genome Announc.">
        <title>Draft Genome Sequence and Gene Annotation of the Entomopathogenic Fungus Verticillium hemipterigenum.</title>
        <authorList>
            <person name="Horn F."/>
            <person name="Habel A."/>
            <person name="Scharf D.H."/>
            <person name="Dworschak J."/>
            <person name="Brakhage A.A."/>
            <person name="Guthke R."/>
            <person name="Hertweck C."/>
            <person name="Linde J."/>
        </authorList>
    </citation>
    <scope>NUCLEOTIDE SEQUENCE [LARGE SCALE GENOMIC DNA]</scope>
</reference>
<keyword evidence="6" id="KW-1185">Reference proteome</keyword>
<evidence type="ECO:0000313" key="6">
    <source>
        <dbReference type="Proteomes" id="UP000039046"/>
    </source>
</evidence>
<feature type="region of interest" description="Disordered" evidence="2">
    <location>
        <begin position="445"/>
        <end position="498"/>
    </location>
</feature>
<name>A0A0A1TLL4_9HYPO</name>
<dbReference type="InterPro" id="IPR016130">
    <property type="entry name" value="Tyr_Pase_AS"/>
</dbReference>
<dbReference type="PANTHER" id="PTHR19134">
    <property type="entry name" value="RECEPTOR-TYPE TYROSINE-PROTEIN PHOSPHATASE"/>
    <property type="match status" value="1"/>
</dbReference>
<organism evidence="5 6">
    <name type="scientific">[Torrubiella] hemipterigena</name>
    <dbReference type="NCBI Taxonomy" id="1531966"/>
    <lineage>
        <taxon>Eukaryota</taxon>
        <taxon>Fungi</taxon>
        <taxon>Dikarya</taxon>
        <taxon>Ascomycota</taxon>
        <taxon>Pezizomycotina</taxon>
        <taxon>Sordariomycetes</taxon>
        <taxon>Hypocreomycetidae</taxon>
        <taxon>Hypocreales</taxon>
        <taxon>Clavicipitaceae</taxon>
        <taxon>Clavicipitaceae incertae sedis</taxon>
        <taxon>'Torrubiella' clade</taxon>
    </lineage>
</organism>
<dbReference type="GO" id="GO:0004725">
    <property type="term" value="F:protein tyrosine phosphatase activity"/>
    <property type="evidence" value="ECO:0007669"/>
    <property type="project" value="InterPro"/>
</dbReference>
<evidence type="ECO:0008006" key="7">
    <source>
        <dbReference type="Google" id="ProtNLM"/>
    </source>
</evidence>
<proteinExistence type="inferred from homology"/>
<feature type="compositionally biased region" description="Basic and acidic residues" evidence="2">
    <location>
        <begin position="445"/>
        <end position="461"/>
    </location>
</feature>
<dbReference type="Pfam" id="PF00102">
    <property type="entry name" value="Y_phosphatase"/>
    <property type="match status" value="1"/>
</dbReference>
<dbReference type="InterPro" id="IPR003595">
    <property type="entry name" value="Tyr_Pase_cat"/>
</dbReference>
<evidence type="ECO:0000313" key="5">
    <source>
        <dbReference type="EMBL" id="CEJ91910.1"/>
    </source>
</evidence>
<evidence type="ECO:0000259" key="4">
    <source>
        <dbReference type="PROSITE" id="PS50056"/>
    </source>
</evidence>
<feature type="region of interest" description="Disordered" evidence="2">
    <location>
        <begin position="1"/>
        <end position="56"/>
    </location>
</feature>
<accession>A0A0A1TLL4</accession>
<comment type="similarity">
    <text evidence="1">Belongs to the protein-tyrosine phosphatase family. Non-receptor class subfamily.</text>
</comment>
<dbReference type="InterPro" id="IPR029021">
    <property type="entry name" value="Prot-tyrosine_phosphatase-like"/>
</dbReference>
<dbReference type="PROSITE" id="PS50056">
    <property type="entry name" value="TYR_PHOSPHATASE_2"/>
    <property type="match status" value="1"/>
</dbReference>
<feature type="domain" description="Tyrosine-protein phosphatase" evidence="3">
    <location>
        <begin position="177"/>
        <end position="435"/>
    </location>
</feature>
<dbReference type="EMBL" id="CDHN01000004">
    <property type="protein sequence ID" value="CEJ91910.1"/>
    <property type="molecule type" value="Genomic_DNA"/>
</dbReference>
<dbReference type="InterPro" id="IPR050348">
    <property type="entry name" value="Protein-Tyr_Phosphatase"/>
</dbReference>
<feature type="compositionally biased region" description="Low complexity" evidence="2">
    <location>
        <begin position="19"/>
        <end position="30"/>
    </location>
</feature>
<dbReference type="InterPro" id="IPR000387">
    <property type="entry name" value="Tyr_Pase_dom"/>
</dbReference>
<feature type="domain" description="Tyrosine specific protein phosphatases" evidence="4">
    <location>
        <begin position="343"/>
        <end position="426"/>
    </location>
</feature>
<dbReference type="OrthoDB" id="10253954at2759"/>
<dbReference type="Proteomes" id="UP000039046">
    <property type="component" value="Unassembled WGS sequence"/>
</dbReference>
<feature type="compositionally biased region" description="Basic residues" evidence="2">
    <location>
        <begin position="1"/>
        <end position="13"/>
    </location>
</feature>
<dbReference type="PROSITE" id="PS00383">
    <property type="entry name" value="TYR_PHOSPHATASE_1"/>
    <property type="match status" value="1"/>
</dbReference>
<dbReference type="SMART" id="SM00194">
    <property type="entry name" value="PTPc"/>
    <property type="match status" value="1"/>
</dbReference>
<dbReference type="SUPFAM" id="SSF52799">
    <property type="entry name" value="(Phosphotyrosine protein) phosphatases II"/>
    <property type="match status" value="1"/>
</dbReference>
<dbReference type="AlphaFoldDB" id="A0A0A1TLL4"/>
<evidence type="ECO:0000259" key="3">
    <source>
        <dbReference type="PROSITE" id="PS50055"/>
    </source>
</evidence>
<sequence>MDKISRFRRKPKRPTIETSVPRSRSSEPPVATIHVHSPSDPDFLQPGRMSRMSGRISPFKNIRLLSAGKRARSSPPVAQQQIRPSTAVVAKGGHPLRTFASRDGMLEAARMGDDKSPKEAAVPAFLNLSILDMASKFQELQWTERNRVAEGMRSETPETCRWAPYKHNFTSESGPMDRYSNVWPWQHTRVKLNVEEGIDYVNASAIELPPPTDVSQDPLRFIAMQGPTIPSIEYVWRMIAEQMSTTSAIVQLTTMVENNAIKCHQYFPFEEEHATWDLNEDDLWGDGWKAKLTYDSMEELADGAIEKRKLLLHVEGEEEPKVVWHFLYTLWPDFGVPEMDDLDSFFELMELSRQHGDPDGRRIIHCSAGIGRTGTFICLEHLIRELAAGAFDGDPSLLGDEDAVYETVDMLREQRRAMVQGGQQYNFIYDVLRKLWYERHGLKLERGGQTEPPAPKRREVPDPFTDTEDETASRGTATPITEDGGAPLQANGNDTTAS</sequence>
<gene>
    <name evidence="5" type="ORF">VHEMI07593</name>
</gene>
<evidence type="ECO:0000256" key="1">
    <source>
        <dbReference type="ARBA" id="ARBA00009649"/>
    </source>
</evidence>
<dbReference type="STRING" id="1531966.A0A0A1TLL4"/>
<dbReference type="InterPro" id="IPR000242">
    <property type="entry name" value="PTP_cat"/>
</dbReference>
<dbReference type="PRINTS" id="PR00700">
    <property type="entry name" value="PRTYPHPHTASE"/>
</dbReference>
<protein>
    <recommendedName>
        <fullName evidence="7">Protein-tyrosine phosphatase 2</fullName>
    </recommendedName>
</protein>
<dbReference type="SMART" id="SM00404">
    <property type="entry name" value="PTPc_motif"/>
    <property type="match status" value="1"/>
</dbReference>
<dbReference type="PROSITE" id="PS50055">
    <property type="entry name" value="TYR_PHOSPHATASE_PTP"/>
    <property type="match status" value="1"/>
</dbReference>